<reference evidence="5" key="2">
    <citation type="journal article" date="2019" name="Int. J. Syst. Evol. Microbiol.">
        <title>The Global Catalogue of Microorganisms (GCM) 10K type strain sequencing project: providing services to taxonomists for standard genome sequencing and annotation.</title>
        <authorList>
            <consortium name="The Broad Institute Genomics Platform"/>
            <consortium name="The Broad Institute Genome Sequencing Center for Infectious Disease"/>
            <person name="Wu L."/>
            <person name="Ma J."/>
        </authorList>
    </citation>
    <scope>NUCLEOTIDE SEQUENCE [LARGE SCALE GENOMIC DNA]</scope>
    <source>
        <strain evidence="5">NBRC 107710</strain>
    </source>
</reference>
<dbReference type="Proteomes" id="UP000517759">
    <property type="component" value="Unassembled WGS sequence"/>
</dbReference>
<evidence type="ECO:0000313" key="5">
    <source>
        <dbReference type="Proteomes" id="UP001156881"/>
    </source>
</evidence>
<protein>
    <submittedName>
        <fullName evidence="3">Uncharacterized protein</fullName>
    </submittedName>
</protein>
<evidence type="ECO:0000313" key="2">
    <source>
        <dbReference type="EMBL" id="GLS43609.1"/>
    </source>
</evidence>
<evidence type="ECO:0000313" key="4">
    <source>
        <dbReference type="Proteomes" id="UP000517759"/>
    </source>
</evidence>
<organism evidence="3 4">
    <name type="scientific">Methylobacterium brachythecii</name>
    <dbReference type="NCBI Taxonomy" id="1176177"/>
    <lineage>
        <taxon>Bacteria</taxon>
        <taxon>Pseudomonadati</taxon>
        <taxon>Pseudomonadota</taxon>
        <taxon>Alphaproteobacteria</taxon>
        <taxon>Hyphomicrobiales</taxon>
        <taxon>Methylobacteriaceae</taxon>
        <taxon>Methylobacterium</taxon>
    </lineage>
</organism>
<reference evidence="2" key="1">
    <citation type="journal article" date="2014" name="Int. J. Syst. Evol. Microbiol.">
        <title>Complete genome of a new Firmicutes species belonging to the dominant human colonic microbiota ('Ruminococcus bicirculans') reveals two chromosomes and a selective capacity to utilize plant glucans.</title>
        <authorList>
            <consortium name="NISC Comparative Sequencing Program"/>
            <person name="Wegmann U."/>
            <person name="Louis P."/>
            <person name="Goesmann A."/>
            <person name="Henrissat B."/>
            <person name="Duncan S.H."/>
            <person name="Flint H.J."/>
        </authorList>
    </citation>
    <scope>NUCLEOTIDE SEQUENCE</scope>
    <source>
        <strain evidence="2">NBRC 107710</strain>
    </source>
</reference>
<name>A0A7W6F8T9_9HYPH</name>
<dbReference type="EMBL" id="JACIDN010000007">
    <property type="protein sequence ID" value="MBB3904461.1"/>
    <property type="molecule type" value="Genomic_DNA"/>
</dbReference>
<reference evidence="3 4" key="3">
    <citation type="submission" date="2020-08" db="EMBL/GenBank/DDBJ databases">
        <title>Genomic Encyclopedia of Type Strains, Phase IV (KMG-IV): sequencing the most valuable type-strain genomes for metagenomic binning, comparative biology and taxonomic classification.</title>
        <authorList>
            <person name="Goeker M."/>
        </authorList>
    </citation>
    <scope>NUCLEOTIDE SEQUENCE [LARGE SCALE GENOMIC DNA]</scope>
    <source>
        <strain evidence="3 4">DSM 24105</strain>
    </source>
</reference>
<dbReference type="Proteomes" id="UP001156881">
    <property type="component" value="Unassembled WGS sequence"/>
</dbReference>
<reference evidence="2" key="4">
    <citation type="submission" date="2023-01" db="EMBL/GenBank/DDBJ databases">
        <title>Draft genome sequence of Methylobacterium brachythecii strain NBRC 107710.</title>
        <authorList>
            <person name="Sun Q."/>
            <person name="Mori K."/>
        </authorList>
    </citation>
    <scope>NUCLEOTIDE SEQUENCE</scope>
    <source>
        <strain evidence="2">NBRC 107710</strain>
    </source>
</reference>
<proteinExistence type="predicted"/>
<accession>A0A7W6F8T9</accession>
<gene>
    <name evidence="2" type="ORF">GCM10007884_15940</name>
    <name evidence="3" type="ORF">GGR33_003980</name>
</gene>
<feature type="signal peptide" evidence="1">
    <location>
        <begin position="1"/>
        <end position="22"/>
    </location>
</feature>
<keyword evidence="5" id="KW-1185">Reference proteome</keyword>
<dbReference type="RefSeq" id="WP_183508312.1">
    <property type="nucleotide sequence ID" value="NZ_BSPG01000006.1"/>
</dbReference>
<comment type="caution">
    <text evidence="3">The sequence shown here is derived from an EMBL/GenBank/DDBJ whole genome shotgun (WGS) entry which is preliminary data.</text>
</comment>
<dbReference type="EMBL" id="BSPG01000006">
    <property type="protein sequence ID" value="GLS43609.1"/>
    <property type="molecule type" value="Genomic_DNA"/>
</dbReference>
<sequence>MKRIVIPAALLFAALGSAAALANGSGDSGLRAELQNPSMIEPGHNAYSIERGYAGEHLGGYSPSRPRGAWASHPGYRRRRPSFW</sequence>
<dbReference type="AlphaFoldDB" id="A0A7W6F8T9"/>
<feature type="chain" id="PRO_5031278054" evidence="1">
    <location>
        <begin position="23"/>
        <end position="84"/>
    </location>
</feature>
<evidence type="ECO:0000256" key="1">
    <source>
        <dbReference type="SAM" id="SignalP"/>
    </source>
</evidence>
<evidence type="ECO:0000313" key="3">
    <source>
        <dbReference type="EMBL" id="MBB3904461.1"/>
    </source>
</evidence>
<keyword evidence="1" id="KW-0732">Signal</keyword>